<dbReference type="RefSeq" id="WP_087200493.1">
    <property type="nucleotide sequence ID" value="NZ_CP173660.1"/>
</dbReference>
<organism evidence="2 3">
    <name type="scientific">Sellimonas caecigallum</name>
    <dbReference type="NCBI Taxonomy" id="2592333"/>
    <lineage>
        <taxon>Bacteria</taxon>
        <taxon>Bacillati</taxon>
        <taxon>Bacillota</taxon>
        <taxon>Clostridia</taxon>
        <taxon>Lachnospirales</taxon>
        <taxon>Lachnospiraceae</taxon>
        <taxon>Sellimonas</taxon>
    </lineage>
</organism>
<name>A0ABS7L8Z7_9FIRM</name>
<dbReference type="Pfam" id="PF13346">
    <property type="entry name" value="ABC2_membrane_5"/>
    <property type="match status" value="1"/>
</dbReference>
<keyword evidence="1" id="KW-1133">Transmembrane helix</keyword>
<feature type="transmembrane region" description="Helical" evidence="1">
    <location>
        <begin position="15"/>
        <end position="34"/>
    </location>
</feature>
<feature type="transmembrane region" description="Helical" evidence="1">
    <location>
        <begin position="118"/>
        <end position="142"/>
    </location>
</feature>
<dbReference type="EMBL" id="VIRV01000016">
    <property type="protein sequence ID" value="MBY0759442.1"/>
    <property type="molecule type" value="Genomic_DNA"/>
</dbReference>
<feature type="transmembrane region" description="Helical" evidence="1">
    <location>
        <begin position="40"/>
        <end position="61"/>
    </location>
</feature>
<proteinExistence type="predicted"/>
<dbReference type="InterPro" id="IPR025699">
    <property type="entry name" value="ABC2_memb-like"/>
</dbReference>
<comment type="caution">
    <text evidence="2">The sequence shown here is derived from an EMBL/GenBank/DDBJ whole genome shotgun (WGS) entry which is preliminary data.</text>
</comment>
<feature type="transmembrane region" description="Helical" evidence="1">
    <location>
        <begin position="154"/>
        <end position="174"/>
    </location>
</feature>
<gene>
    <name evidence="2" type="ORF">FLB61_10155</name>
</gene>
<keyword evidence="1" id="KW-0812">Transmembrane</keyword>
<evidence type="ECO:0000313" key="3">
    <source>
        <dbReference type="Proteomes" id="UP000779049"/>
    </source>
</evidence>
<reference evidence="2 3" key="1">
    <citation type="journal article" date="2020" name="New Microbes New Infect">
        <title>Sellimonas caecigallum sp. nov., description and genome sequence of a new member of the Sellimonas genus isolated from the cecum of feral chicken.</title>
        <authorList>
            <person name="Wongkuna S."/>
            <person name="Ghimire S."/>
            <person name="Antony L."/>
            <person name="Chankhamhaengdecha S."/>
            <person name="Janvilisri T."/>
            <person name="Scaria J."/>
        </authorList>
    </citation>
    <scope>NUCLEOTIDE SEQUENCE [LARGE SCALE GENOMIC DNA]</scope>
    <source>
        <strain evidence="2 3">SW451</strain>
    </source>
</reference>
<dbReference type="PANTHER" id="PTHR41309">
    <property type="entry name" value="MEMBRANE PROTEIN-RELATED"/>
    <property type="match status" value="1"/>
</dbReference>
<keyword evidence="3" id="KW-1185">Reference proteome</keyword>
<protein>
    <submittedName>
        <fullName evidence="2">ABC-2 transporter permease</fullName>
    </submittedName>
</protein>
<dbReference type="PANTHER" id="PTHR41309:SF2">
    <property type="entry name" value="MEMBRANE PROTEIN"/>
    <property type="match status" value="1"/>
</dbReference>
<feature type="transmembrane region" description="Helical" evidence="1">
    <location>
        <begin position="82"/>
        <end position="106"/>
    </location>
</feature>
<evidence type="ECO:0000313" key="2">
    <source>
        <dbReference type="EMBL" id="MBY0759442.1"/>
    </source>
</evidence>
<evidence type="ECO:0000256" key="1">
    <source>
        <dbReference type="SAM" id="Phobius"/>
    </source>
</evidence>
<dbReference type="Proteomes" id="UP000779049">
    <property type="component" value="Unassembled WGS sequence"/>
</dbReference>
<feature type="transmembrane region" description="Helical" evidence="1">
    <location>
        <begin position="194"/>
        <end position="217"/>
    </location>
</feature>
<keyword evidence="1" id="KW-0472">Membrane</keyword>
<sequence length="225" mass="25017">MKGLLVKDWYQLKEIKRLIVVMVLVCFFLFIGNGGEGNSISFIFGYLMIMMSMMAVMTIGYDEMNNGFPFLMTFPVTRKQYVIEKYILGILLLLLGWIFGMVLSIGNEMLNTPKAESPLVILLQGVIFFAVGLLFMSVSMPIQLKMGGEKGRIVAVLILMALTVAFVLGGRVLGKAAPEVLQKILKNMNVFMSGNFFIPVVAAVAALFVILSAFISVRIMEKKEF</sequence>
<accession>A0ABS7L8Z7</accession>